<reference evidence="4" key="1">
    <citation type="submission" date="2023-03" db="EMBL/GenBank/DDBJ databases">
        <authorList>
            <person name="Shen W."/>
            <person name="Cai J."/>
        </authorList>
    </citation>
    <scope>NUCLEOTIDE SEQUENCE</scope>
    <source>
        <strain evidence="4">B646-2</strain>
    </source>
</reference>
<dbReference type="AlphaFoldDB" id="A0AAW8SYG9"/>
<evidence type="ECO:0000259" key="3">
    <source>
        <dbReference type="Pfam" id="PF25583"/>
    </source>
</evidence>
<dbReference type="PROSITE" id="PS52050">
    <property type="entry name" value="WYL"/>
    <property type="match status" value="1"/>
</dbReference>
<dbReference type="InterPro" id="IPR013196">
    <property type="entry name" value="HTH_11"/>
</dbReference>
<dbReference type="PANTHER" id="PTHR34580">
    <property type="match status" value="1"/>
</dbReference>
<accession>A0AAW8SYG9</accession>
<feature type="domain" description="WYL" evidence="2">
    <location>
        <begin position="139"/>
        <end position="204"/>
    </location>
</feature>
<feature type="domain" description="Helix-turn-helix type 11" evidence="1">
    <location>
        <begin position="6"/>
        <end position="61"/>
    </location>
</feature>
<proteinExistence type="predicted"/>
<dbReference type="InterPro" id="IPR036390">
    <property type="entry name" value="WH_DNA-bd_sf"/>
</dbReference>
<dbReference type="InterPro" id="IPR051534">
    <property type="entry name" value="CBASS_pafABC_assoc_protein"/>
</dbReference>
<dbReference type="Pfam" id="PF13280">
    <property type="entry name" value="WYL"/>
    <property type="match status" value="1"/>
</dbReference>
<dbReference type="Pfam" id="PF08279">
    <property type="entry name" value="HTH_11"/>
    <property type="match status" value="1"/>
</dbReference>
<gene>
    <name evidence="4" type="ORF">P7D78_13080</name>
</gene>
<dbReference type="SUPFAM" id="SSF46785">
    <property type="entry name" value="Winged helix' DNA-binding domain"/>
    <property type="match status" value="1"/>
</dbReference>
<dbReference type="Pfam" id="PF25583">
    <property type="entry name" value="WCX"/>
    <property type="match status" value="1"/>
</dbReference>
<feature type="domain" description="WCX" evidence="3">
    <location>
        <begin position="231"/>
        <end position="307"/>
    </location>
</feature>
<organism evidence="4 5">
    <name type="scientific">Enterococcus raffinosus</name>
    <dbReference type="NCBI Taxonomy" id="71452"/>
    <lineage>
        <taxon>Bacteria</taxon>
        <taxon>Bacillati</taxon>
        <taxon>Bacillota</taxon>
        <taxon>Bacilli</taxon>
        <taxon>Lactobacillales</taxon>
        <taxon>Enterococcaceae</taxon>
        <taxon>Enterococcus</taxon>
    </lineage>
</organism>
<dbReference type="InterPro" id="IPR057727">
    <property type="entry name" value="WCX_dom"/>
</dbReference>
<dbReference type="EMBL" id="JARPXM010000013">
    <property type="protein sequence ID" value="MDT2539061.1"/>
    <property type="molecule type" value="Genomic_DNA"/>
</dbReference>
<sequence>MKKSERIQQELFFVNSHKEFNLTDIMREFQISRSTALRDLAELERLGVPMYVKNGRYGGYKVLPSSLLPPIYFTEAEIFSVFFSMQLLSLLSGSPFGSEYSTIQRKLFNTFSAEKQKRIAQATDSVHYMGIHQIETTKNLEALFASILKKEPLKILYTRYTKKVKRILPIRLTLMDGYWYCIAIDIEKKEKRTYRCDYIEDIEIELDYPSPLSEEETEKILTTQEKEYRDIPFRVRLSGKGKEYFLRNSFPNMRLEAKENDILLVGEFNNNELPFFTNYFLGFGEHAEILEPEILRQEYTKLIEKLLSRYKL</sequence>
<dbReference type="RefSeq" id="WP_010743519.1">
    <property type="nucleotide sequence ID" value="NZ_BAAAXM010000027.1"/>
</dbReference>
<comment type="caution">
    <text evidence="4">The sequence shown here is derived from an EMBL/GenBank/DDBJ whole genome shotgun (WGS) entry which is preliminary data.</text>
</comment>
<evidence type="ECO:0000259" key="1">
    <source>
        <dbReference type="Pfam" id="PF08279"/>
    </source>
</evidence>
<evidence type="ECO:0000313" key="5">
    <source>
        <dbReference type="Proteomes" id="UP001249240"/>
    </source>
</evidence>
<evidence type="ECO:0000313" key="4">
    <source>
        <dbReference type="EMBL" id="MDT2539061.1"/>
    </source>
</evidence>
<dbReference type="Proteomes" id="UP001249240">
    <property type="component" value="Unassembled WGS sequence"/>
</dbReference>
<name>A0AAW8SYG9_9ENTE</name>
<dbReference type="InterPro" id="IPR026881">
    <property type="entry name" value="WYL_dom"/>
</dbReference>
<dbReference type="PANTHER" id="PTHR34580:SF9">
    <property type="entry name" value="SLL5097 PROTEIN"/>
    <property type="match status" value="1"/>
</dbReference>
<evidence type="ECO:0000259" key="2">
    <source>
        <dbReference type="Pfam" id="PF13280"/>
    </source>
</evidence>
<protein>
    <submittedName>
        <fullName evidence="4">YafY family protein</fullName>
    </submittedName>
</protein>